<gene>
    <name evidence="1" type="primary">porQ</name>
    <name evidence="1" type="ORF">EWM59_18865</name>
</gene>
<protein>
    <submittedName>
        <fullName evidence="1">Type IX secretion system protein PorQ</fullName>
    </submittedName>
</protein>
<dbReference type="EMBL" id="SEWF01000032">
    <property type="protein sequence ID" value="RYU94033.1"/>
    <property type="molecule type" value="Genomic_DNA"/>
</dbReference>
<dbReference type="NCBIfam" id="NF033711">
    <property type="entry name" value="T9SS_PorQ"/>
    <property type="match status" value="1"/>
</dbReference>
<proteinExistence type="predicted"/>
<dbReference type="OrthoDB" id="9809953at2"/>
<accession>A0A4Q5LX05</accession>
<dbReference type="AlphaFoldDB" id="A0A4Q5LX05"/>
<dbReference type="NCBIfam" id="NF033709">
    <property type="entry name" value="PorV_fam"/>
    <property type="match status" value="1"/>
</dbReference>
<reference evidence="1 2" key="1">
    <citation type="submission" date="2019-02" db="EMBL/GenBank/DDBJ databases">
        <title>Bacterial novel species Emticicia sp. 17J42-9 isolated from soil.</title>
        <authorList>
            <person name="Jung H.-Y."/>
        </authorList>
    </citation>
    <scope>NUCLEOTIDE SEQUENCE [LARGE SCALE GENOMIC DNA]</scope>
    <source>
        <strain evidence="1 2">17J42-9</strain>
    </source>
</reference>
<keyword evidence="2" id="KW-1185">Reference proteome</keyword>
<name>A0A4Q5LX05_9BACT</name>
<evidence type="ECO:0000313" key="1">
    <source>
        <dbReference type="EMBL" id="RYU94033.1"/>
    </source>
</evidence>
<sequence>MTRVNLYRAICRMIFFIIMMVYSATQGLDTETETTTYPTWHWALKSATSFFRPFIFFSVICFSGSDANAQNSFSFLTLTNNARLNALGGVNASLFDKDINLHTVNPALLDSSQQGQLGINYSPYLAQSNFFALNYSPKFKKANNKCQWGISLQNLNYGTFQGTDAVGNPTAEFLANDFSLGITHARRINNISFGITARLVGSVLESYNSMAILTDWGGTFNHPEYDLNFGVVAKNIGFVIKSYGNIKHDIPFDLQIGASFKPAHMPVRFSLTAHHLYVFDIAYNDPAFNYTFDNQGNKVPEKISVADKVLRHLVVGTEILIHKNFHLLAGYNHLRHQELTVNSLGGAGGFCFGANLRIKQFGFSFSRSALTTGKGYFTFSVLWALLR</sequence>
<organism evidence="1 2">
    <name type="scientific">Emticicia agri</name>
    <dbReference type="NCBI Taxonomy" id="2492393"/>
    <lineage>
        <taxon>Bacteria</taxon>
        <taxon>Pseudomonadati</taxon>
        <taxon>Bacteroidota</taxon>
        <taxon>Cytophagia</taxon>
        <taxon>Cytophagales</taxon>
        <taxon>Leadbetterellaceae</taxon>
        <taxon>Emticicia</taxon>
    </lineage>
</organism>
<comment type="caution">
    <text evidence="1">The sequence shown here is derived from an EMBL/GenBank/DDBJ whole genome shotgun (WGS) entry which is preliminary data.</text>
</comment>
<dbReference type="Proteomes" id="UP000293162">
    <property type="component" value="Unassembled WGS sequence"/>
</dbReference>
<evidence type="ECO:0000313" key="2">
    <source>
        <dbReference type="Proteomes" id="UP000293162"/>
    </source>
</evidence>